<evidence type="ECO:0000259" key="2">
    <source>
        <dbReference type="Pfam" id="PF20057"/>
    </source>
</evidence>
<name>A0A1I5ZE11_9RHOB</name>
<dbReference type="Proteomes" id="UP000243106">
    <property type="component" value="Unassembled WGS sequence"/>
</dbReference>
<evidence type="ECO:0000313" key="3">
    <source>
        <dbReference type="EMBL" id="SFQ54729.1"/>
    </source>
</evidence>
<gene>
    <name evidence="3" type="ORF">SAMN05421853_10979</name>
</gene>
<reference evidence="4" key="1">
    <citation type="submission" date="2016-10" db="EMBL/GenBank/DDBJ databases">
        <authorList>
            <person name="Varghese N."/>
            <person name="Submissions S."/>
        </authorList>
    </citation>
    <scope>NUCLEOTIDE SEQUENCE [LARGE SCALE GENOMIC DNA]</scope>
    <source>
        <strain evidence="4">JCM 10271</strain>
    </source>
</reference>
<dbReference type="Pfam" id="PF20057">
    <property type="entry name" value="DUF6456"/>
    <property type="match status" value="1"/>
</dbReference>
<sequence length="337" mass="36290">MGASATDSNYRFPGGVPQAALHYLDHTEGGISLRALARRAGVHPSTVLRQVRGVETRRDDPLVDAALRRLGAMPDLETKSATDRSGPASEARMIEILARLGEAGAVLAVAEDMEKAVVVKETPDGGSARTAIVEAVMAEAMALRNWIACGTLGRVSRYRITTTGRQVLAQRSSALKDDASTQSAPVLAAETEQRRRFSSSESPLTLLARRRMPDGTSFLSPDHVRAGVWMREDFELSGLSPREALRVLDEDAKGTEQDLGRAGHAAARRRLVSSLRYLGPGLGDAALRCCCLLEGIETIEKHLGWSARSGKVVLRIALARLHSFYSTGEGRDAKIIG</sequence>
<dbReference type="STRING" id="93684.SAMN05421853_10979"/>
<evidence type="ECO:0000313" key="4">
    <source>
        <dbReference type="Proteomes" id="UP000243106"/>
    </source>
</evidence>
<dbReference type="AlphaFoldDB" id="A0A1I5ZE11"/>
<feature type="domain" description="DUF6456" evidence="2">
    <location>
        <begin position="196"/>
        <end position="326"/>
    </location>
</feature>
<proteinExistence type="predicted"/>
<feature type="region of interest" description="Disordered" evidence="1">
    <location>
        <begin position="172"/>
        <end position="201"/>
    </location>
</feature>
<dbReference type="EMBL" id="FOXV01000009">
    <property type="protein sequence ID" value="SFQ54729.1"/>
    <property type="molecule type" value="Genomic_DNA"/>
</dbReference>
<keyword evidence="4" id="KW-1185">Reference proteome</keyword>
<protein>
    <recommendedName>
        <fullName evidence="2">DUF6456 domain-containing protein</fullName>
    </recommendedName>
</protein>
<dbReference type="RefSeq" id="WP_093013159.1">
    <property type="nucleotide sequence ID" value="NZ_FOXV01000009.1"/>
</dbReference>
<accession>A0A1I5ZE11</accession>
<evidence type="ECO:0000256" key="1">
    <source>
        <dbReference type="SAM" id="MobiDB-lite"/>
    </source>
</evidence>
<dbReference type="InterPro" id="IPR045599">
    <property type="entry name" value="DUF6456"/>
</dbReference>
<organism evidence="3 4">
    <name type="scientific">Roseivivax halotolerans</name>
    <dbReference type="NCBI Taxonomy" id="93684"/>
    <lineage>
        <taxon>Bacteria</taxon>
        <taxon>Pseudomonadati</taxon>
        <taxon>Pseudomonadota</taxon>
        <taxon>Alphaproteobacteria</taxon>
        <taxon>Rhodobacterales</taxon>
        <taxon>Roseobacteraceae</taxon>
        <taxon>Roseivivax</taxon>
    </lineage>
</organism>